<gene>
    <name evidence="2" type="ORF">PRZ48_014779</name>
</gene>
<organism evidence="2 3">
    <name type="scientific">Zasmidium cellare</name>
    <name type="common">Wine cellar mold</name>
    <name type="synonym">Racodium cellare</name>
    <dbReference type="NCBI Taxonomy" id="395010"/>
    <lineage>
        <taxon>Eukaryota</taxon>
        <taxon>Fungi</taxon>
        <taxon>Dikarya</taxon>
        <taxon>Ascomycota</taxon>
        <taxon>Pezizomycotina</taxon>
        <taxon>Dothideomycetes</taxon>
        <taxon>Dothideomycetidae</taxon>
        <taxon>Mycosphaerellales</taxon>
        <taxon>Mycosphaerellaceae</taxon>
        <taxon>Zasmidium</taxon>
    </lineage>
</organism>
<evidence type="ECO:0000256" key="1">
    <source>
        <dbReference type="SAM" id="MobiDB-lite"/>
    </source>
</evidence>
<evidence type="ECO:0000313" key="3">
    <source>
        <dbReference type="Proteomes" id="UP001305779"/>
    </source>
</evidence>
<reference evidence="2 3" key="1">
    <citation type="journal article" date="2023" name="G3 (Bethesda)">
        <title>A chromosome-level genome assembly of Zasmidium syzygii isolated from banana leaves.</title>
        <authorList>
            <person name="van Westerhoven A.C."/>
            <person name="Mehrabi R."/>
            <person name="Talebi R."/>
            <person name="Steentjes M.B.F."/>
            <person name="Corcolon B."/>
            <person name="Chong P.A."/>
            <person name="Kema G.H.J."/>
            <person name="Seidl M.F."/>
        </authorList>
    </citation>
    <scope>NUCLEOTIDE SEQUENCE [LARGE SCALE GENOMIC DNA]</scope>
    <source>
        <strain evidence="2 3">P124</strain>
    </source>
</reference>
<keyword evidence="3" id="KW-1185">Reference proteome</keyword>
<proteinExistence type="predicted"/>
<comment type="caution">
    <text evidence="2">The sequence shown here is derived from an EMBL/GenBank/DDBJ whole genome shotgun (WGS) entry which is preliminary data.</text>
</comment>
<feature type="region of interest" description="Disordered" evidence="1">
    <location>
        <begin position="123"/>
        <end position="174"/>
    </location>
</feature>
<name>A0ABR0DZP9_ZASCE</name>
<evidence type="ECO:0000313" key="2">
    <source>
        <dbReference type="EMBL" id="KAK4494481.1"/>
    </source>
</evidence>
<accession>A0ABR0DZP9</accession>
<dbReference type="Proteomes" id="UP001305779">
    <property type="component" value="Unassembled WGS sequence"/>
</dbReference>
<sequence length="174" mass="20498">MSHPVSNTTRYYHNEYTKAYQKFNDGEADAAADACCGLISDYQCPRLLQIQAWQLRSVCTKDYWFARSHLKNGLDLIASLNDDEEPLVKDLKEHTEQTRMLEQLDRRWERHWSKKGYEAPKEQRIEDTYVKSGSEEERAMEKPIPEGDLFDTRIEECRMKRERAESGEKGEETK</sequence>
<protein>
    <submittedName>
        <fullName evidence="2">Uncharacterized protein</fullName>
    </submittedName>
</protein>
<dbReference type="EMBL" id="JAXOVC010000014">
    <property type="protein sequence ID" value="KAK4494481.1"/>
    <property type="molecule type" value="Genomic_DNA"/>
</dbReference>